<dbReference type="InterPro" id="IPR044635">
    <property type="entry name" value="UBP14-like"/>
</dbReference>
<evidence type="ECO:0000256" key="4">
    <source>
        <dbReference type="ARBA" id="ARBA00022670"/>
    </source>
</evidence>
<dbReference type="InterPro" id="IPR001394">
    <property type="entry name" value="Peptidase_C19_UCH"/>
</dbReference>
<reference evidence="12" key="1">
    <citation type="submission" date="2021-01" db="EMBL/GenBank/DDBJ databases">
        <authorList>
            <consortium name="Genoscope - CEA"/>
            <person name="William W."/>
        </authorList>
    </citation>
    <scope>NUCLEOTIDE SEQUENCE</scope>
</reference>
<dbReference type="EC" id="3.4.19.12" evidence="3"/>
<dbReference type="PROSITE" id="PS51419">
    <property type="entry name" value="RAB"/>
    <property type="match status" value="1"/>
</dbReference>
<accession>A0A8S1QKG4</accession>
<evidence type="ECO:0000256" key="9">
    <source>
        <dbReference type="ARBA" id="ARBA00023136"/>
    </source>
</evidence>
<dbReference type="InterPro" id="IPR005225">
    <property type="entry name" value="Small_GTP-bd"/>
</dbReference>
<evidence type="ECO:0000256" key="1">
    <source>
        <dbReference type="ARBA" id="ARBA00000707"/>
    </source>
</evidence>
<dbReference type="GO" id="GO:0061136">
    <property type="term" value="P:regulation of proteasomal protein catabolic process"/>
    <property type="evidence" value="ECO:0007669"/>
    <property type="project" value="TreeGrafter"/>
</dbReference>
<evidence type="ECO:0000256" key="6">
    <source>
        <dbReference type="ARBA" id="ARBA00022786"/>
    </source>
</evidence>
<keyword evidence="10" id="KW-0812">Transmembrane</keyword>
<evidence type="ECO:0000256" key="10">
    <source>
        <dbReference type="SAM" id="Phobius"/>
    </source>
</evidence>
<dbReference type="SMART" id="SM00173">
    <property type="entry name" value="RAS"/>
    <property type="match status" value="1"/>
</dbReference>
<feature type="domain" description="USP" evidence="11">
    <location>
        <begin position="31"/>
        <end position="449"/>
    </location>
</feature>
<dbReference type="PROSITE" id="PS00972">
    <property type="entry name" value="USP_1"/>
    <property type="match status" value="1"/>
</dbReference>
<comment type="catalytic activity">
    <reaction evidence="1">
        <text>Thiol-dependent hydrolysis of ester, thioester, amide, peptide and isopeptide bonds formed by the C-terminal Gly of ubiquitin (a 76-residue protein attached to proteins as an intracellular targeting signal).</text>
        <dbReference type="EC" id="3.4.19.12"/>
    </reaction>
</comment>
<evidence type="ECO:0000256" key="3">
    <source>
        <dbReference type="ARBA" id="ARBA00012759"/>
    </source>
</evidence>
<dbReference type="AlphaFoldDB" id="A0A8S1QKG4"/>
<feature type="transmembrane region" description="Helical" evidence="10">
    <location>
        <begin position="21"/>
        <end position="44"/>
    </location>
</feature>
<name>A0A8S1QKG4_9CILI</name>
<dbReference type="GO" id="GO:0005525">
    <property type="term" value="F:GTP binding"/>
    <property type="evidence" value="ECO:0007669"/>
    <property type="project" value="InterPro"/>
</dbReference>
<keyword evidence="4" id="KW-0645">Protease</keyword>
<dbReference type="SMART" id="SM00174">
    <property type="entry name" value="RHO"/>
    <property type="match status" value="1"/>
</dbReference>
<evidence type="ECO:0000256" key="8">
    <source>
        <dbReference type="ARBA" id="ARBA00022807"/>
    </source>
</evidence>
<evidence type="ECO:0000256" key="7">
    <source>
        <dbReference type="ARBA" id="ARBA00022801"/>
    </source>
</evidence>
<dbReference type="PANTHER" id="PTHR43982">
    <property type="entry name" value="UBIQUITIN CARBOXYL-TERMINAL HYDROLASE"/>
    <property type="match status" value="1"/>
</dbReference>
<dbReference type="EMBL" id="CAJJDN010000107">
    <property type="protein sequence ID" value="CAD8115167.1"/>
    <property type="molecule type" value="Genomic_DNA"/>
</dbReference>
<organism evidence="12 13">
    <name type="scientific">Paramecium sonneborni</name>
    <dbReference type="NCBI Taxonomy" id="65129"/>
    <lineage>
        <taxon>Eukaryota</taxon>
        <taxon>Sar</taxon>
        <taxon>Alveolata</taxon>
        <taxon>Ciliophora</taxon>
        <taxon>Intramacronucleata</taxon>
        <taxon>Oligohymenophorea</taxon>
        <taxon>Peniculida</taxon>
        <taxon>Parameciidae</taxon>
        <taxon>Paramecium</taxon>
    </lineage>
</organism>
<sequence>MILLQNRRLYYQNRKQGYIYILNYIKIVLPIGLVNLGNTCYMNASIQILRRVNELNEYVKNNTKQGQGLSAILFNELKDVFQKLELKGEPFQPVNLLAIFFKLYPEFFQREEQMGLKQQDADECFQNILQTIEPLTSYENEEGQQRNLIKDLFEIELKSTIENQDIPDEPKKVSIEKGKKLMCIIDNQNKPVNNLLEGITVSLEEQMEKISETDQQTHLYKKTQRISKLPSYLICQMVRFYWKQGVQGKEGVKAKILRNVGFPKILDLYDFCAAELQEQLQAGREYEKKIQLEMVAKEIDELEQFKKDLERQGKMIADDTREIYKQFKAKKQQEEIKSHDDQLYRRHGFGLVTGNYELIGVLSKFINNKQCKHILEEKLIQDIIWHGFIIQVIIGYGMMMRKQQREKLNIFQIQEVVEIGIWVIIYCIEDQKLSDIIKMNNYHYLFKFIIVGESNVGKSCLLLQYTEGRFQVGYDATIGVEYGSKEIIYDDKLIKLQLWDTAGQESFRSITRAYYRGSIGCFLVYDITRRITFDRIQTWVKEVKQDTNTRIEFMLVGNKCDLKDRKVSYDEGKQLSIQLGCEFQETSAKTGENVEFIFESLTQKIYENIKSNNIDPHDPNHGIKIGKIAENEKITELPKQNKKKICC</sequence>
<evidence type="ECO:0000313" key="13">
    <source>
        <dbReference type="Proteomes" id="UP000692954"/>
    </source>
</evidence>
<dbReference type="PROSITE" id="PS50235">
    <property type="entry name" value="USP_3"/>
    <property type="match status" value="1"/>
</dbReference>
<dbReference type="GO" id="GO:0070628">
    <property type="term" value="F:proteasome binding"/>
    <property type="evidence" value="ECO:0007669"/>
    <property type="project" value="TreeGrafter"/>
</dbReference>
<dbReference type="Proteomes" id="UP000692954">
    <property type="component" value="Unassembled WGS sequence"/>
</dbReference>
<dbReference type="GO" id="GO:0016579">
    <property type="term" value="P:protein deubiquitination"/>
    <property type="evidence" value="ECO:0007669"/>
    <property type="project" value="InterPro"/>
</dbReference>
<keyword evidence="5" id="KW-0547">Nucleotide-binding</keyword>
<keyword evidence="8" id="KW-0788">Thiol protease</keyword>
<dbReference type="PROSITE" id="PS51421">
    <property type="entry name" value="RAS"/>
    <property type="match status" value="1"/>
</dbReference>
<proteinExistence type="predicted"/>
<comment type="subcellular location">
    <subcellularLocation>
        <location evidence="2">Endomembrane system</location>
    </subcellularLocation>
</comment>
<dbReference type="Pfam" id="PF00443">
    <property type="entry name" value="UCH"/>
    <property type="match status" value="1"/>
</dbReference>
<keyword evidence="9 10" id="KW-0472">Membrane</keyword>
<keyword evidence="6" id="KW-0833">Ubl conjugation pathway</keyword>
<evidence type="ECO:0000256" key="5">
    <source>
        <dbReference type="ARBA" id="ARBA00022741"/>
    </source>
</evidence>
<dbReference type="NCBIfam" id="TIGR00231">
    <property type="entry name" value="small_GTP"/>
    <property type="match status" value="1"/>
</dbReference>
<dbReference type="SMART" id="SM00175">
    <property type="entry name" value="RAB"/>
    <property type="match status" value="1"/>
</dbReference>
<dbReference type="PANTHER" id="PTHR43982:SF1">
    <property type="entry name" value="UBIQUITIN CARBOXYL-TERMINAL HYDROLASE 14"/>
    <property type="match status" value="1"/>
</dbReference>
<keyword evidence="13" id="KW-1185">Reference proteome</keyword>
<dbReference type="CDD" id="cd00154">
    <property type="entry name" value="Rab"/>
    <property type="match status" value="1"/>
</dbReference>
<dbReference type="InterPro" id="IPR018200">
    <property type="entry name" value="USP_CS"/>
</dbReference>
<dbReference type="PROSITE" id="PS51420">
    <property type="entry name" value="RHO"/>
    <property type="match status" value="1"/>
</dbReference>
<dbReference type="FunFam" id="3.40.50.300:FF:000586">
    <property type="entry name" value="Rab family GTPase"/>
    <property type="match status" value="1"/>
</dbReference>
<dbReference type="GO" id="GO:0003924">
    <property type="term" value="F:GTPase activity"/>
    <property type="evidence" value="ECO:0007669"/>
    <property type="project" value="InterPro"/>
</dbReference>
<dbReference type="GO" id="GO:0004843">
    <property type="term" value="F:cysteine-type deubiquitinase activity"/>
    <property type="evidence" value="ECO:0007669"/>
    <property type="project" value="UniProtKB-EC"/>
</dbReference>
<dbReference type="Pfam" id="PF00071">
    <property type="entry name" value="Ras"/>
    <property type="match status" value="1"/>
</dbReference>
<dbReference type="OrthoDB" id="333239at2759"/>
<dbReference type="GO" id="GO:0043161">
    <property type="term" value="P:proteasome-mediated ubiquitin-dependent protein catabolic process"/>
    <property type="evidence" value="ECO:0007669"/>
    <property type="project" value="InterPro"/>
</dbReference>
<dbReference type="InterPro" id="IPR028889">
    <property type="entry name" value="USP"/>
</dbReference>
<evidence type="ECO:0000256" key="2">
    <source>
        <dbReference type="ARBA" id="ARBA00004308"/>
    </source>
</evidence>
<comment type="caution">
    <text evidence="12">The sequence shown here is derived from an EMBL/GenBank/DDBJ whole genome shotgun (WGS) entry which is preliminary data.</text>
</comment>
<evidence type="ECO:0000259" key="11">
    <source>
        <dbReference type="PROSITE" id="PS50235"/>
    </source>
</evidence>
<dbReference type="SMART" id="SM00176">
    <property type="entry name" value="RAN"/>
    <property type="match status" value="1"/>
</dbReference>
<keyword evidence="10" id="KW-1133">Transmembrane helix</keyword>
<dbReference type="InterPro" id="IPR001806">
    <property type="entry name" value="Small_GTPase"/>
</dbReference>
<gene>
    <name evidence="12" type="ORF">PSON_ATCC_30995.1.T1070182</name>
</gene>
<keyword evidence="7" id="KW-0378">Hydrolase</keyword>
<dbReference type="GO" id="GO:0012505">
    <property type="term" value="C:endomembrane system"/>
    <property type="evidence" value="ECO:0007669"/>
    <property type="project" value="UniProtKB-SubCell"/>
</dbReference>
<protein>
    <recommendedName>
        <fullName evidence="3">ubiquitinyl hydrolase 1</fullName>
        <ecNumber evidence="3">3.4.19.12</ecNumber>
    </recommendedName>
</protein>
<evidence type="ECO:0000313" key="12">
    <source>
        <dbReference type="EMBL" id="CAD8115167.1"/>
    </source>
</evidence>